<feature type="region of interest" description="Disordered" evidence="1">
    <location>
        <begin position="36"/>
        <end position="69"/>
    </location>
</feature>
<keyword evidence="4" id="KW-1185">Reference proteome</keyword>
<comment type="caution">
    <text evidence="3">The sequence shown here is derived from an EMBL/GenBank/DDBJ whole genome shotgun (WGS) entry which is preliminary data.</text>
</comment>
<evidence type="ECO:0000313" key="4">
    <source>
        <dbReference type="Proteomes" id="UP001163846"/>
    </source>
</evidence>
<evidence type="ECO:0000256" key="1">
    <source>
        <dbReference type="SAM" id="MobiDB-lite"/>
    </source>
</evidence>
<sequence>MLLVSFLLVVTTHFLQSESPALVCAAPLPAISVPPPPYSHEPPSQPMTPSSPPHVPPSGHSESPPPSYSSDLVYRVLREQNFTRAWMSSPGNSKICTAPNPHNKKAELTVKVLHQLDRSALSEVKALGHLSSLFDSGLLKGKPAVITRKSPGVTLQETDAWIKDPGQRDNLKEQVRAKVRAQVLLWATGNKLLYVDLHWDNFLVEMTKDGTVKTVHIVNFVYPLLVINLLSPYTTKNDLFMWV</sequence>
<feature type="compositionally biased region" description="Pro residues" evidence="1">
    <location>
        <begin position="36"/>
        <end position="56"/>
    </location>
</feature>
<feature type="signal peptide" evidence="2">
    <location>
        <begin position="1"/>
        <end position="17"/>
    </location>
</feature>
<feature type="chain" id="PRO_5041253556" description="Aminoglycoside phosphotransferase domain-containing protein" evidence="2">
    <location>
        <begin position="18"/>
        <end position="243"/>
    </location>
</feature>
<keyword evidence="2" id="KW-0732">Signal</keyword>
<protein>
    <recommendedName>
        <fullName evidence="5">Aminoglycoside phosphotransferase domain-containing protein</fullName>
    </recommendedName>
</protein>
<reference evidence="3" key="1">
    <citation type="submission" date="2022-08" db="EMBL/GenBank/DDBJ databases">
        <authorList>
            <consortium name="DOE Joint Genome Institute"/>
            <person name="Min B."/>
            <person name="Riley R."/>
            <person name="Sierra-Patev S."/>
            <person name="Naranjo-Ortiz M."/>
            <person name="Looney B."/>
            <person name="Konkel Z."/>
            <person name="Slot J.C."/>
            <person name="Sakamoto Y."/>
            <person name="Steenwyk J.L."/>
            <person name="Rokas A."/>
            <person name="Carro J."/>
            <person name="Camarero S."/>
            <person name="Ferreira P."/>
            <person name="Molpeceres G."/>
            <person name="Ruiz-Duenas F.J."/>
            <person name="Serrano A."/>
            <person name="Henrissat B."/>
            <person name="Drula E."/>
            <person name="Hughes K.W."/>
            <person name="Mata J.L."/>
            <person name="Ishikawa N.K."/>
            <person name="Vargas-Isla R."/>
            <person name="Ushijima S."/>
            <person name="Smith C.A."/>
            <person name="Ahrendt S."/>
            <person name="Andreopoulos W."/>
            <person name="He G."/>
            <person name="Labutti K."/>
            <person name="Lipzen A."/>
            <person name="Ng V."/>
            <person name="Sandor L."/>
            <person name="Barry K."/>
            <person name="Martinez A.T."/>
            <person name="Xiao Y."/>
            <person name="Gibbons J.G."/>
            <person name="Terashima K."/>
            <person name="Hibbett D.S."/>
            <person name="Grigoriev I.V."/>
        </authorList>
    </citation>
    <scope>NUCLEOTIDE SEQUENCE</scope>
    <source>
        <strain evidence="3">TFB9207</strain>
    </source>
</reference>
<name>A0AA38P8F6_9AGAR</name>
<organism evidence="3 4">
    <name type="scientific">Lentinula raphanica</name>
    <dbReference type="NCBI Taxonomy" id="153919"/>
    <lineage>
        <taxon>Eukaryota</taxon>
        <taxon>Fungi</taxon>
        <taxon>Dikarya</taxon>
        <taxon>Basidiomycota</taxon>
        <taxon>Agaricomycotina</taxon>
        <taxon>Agaricomycetes</taxon>
        <taxon>Agaricomycetidae</taxon>
        <taxon>Agaricales</taxon>
        <taxon>Marasmiineae</taxon>
        <taxon>Omphalotaceae</taxon>
        <taxon>Lentinula</taxon>
    </lineage>
</organism>
<dbReference type="EMBL" id="MU806207">
    <property type="protein sequence ID" value="KAJ3838030.1"/>
    <property type="molecule type" value="Genomic_DNA"/>
</dbReference>
<evidence type="ECO:0000313" key="3">
    <source>
        <dbReference type="EMBL" id="KAJ3838030.1"/>
    </source>
</evidence>
<dbReference type="AlphaFoldDB" id="A0AA38P8F6"/>
<proteinExistence type="predicted"/>
<evidence type="ECO:0008006" key="5">
    <source>
        <dbReference type="Google" id="ProtNLM"/>
    </source>
</evidence>
<accession>A0AA38P8F6</accession>
<dbReference type="Proteomes" id="UP001163846">
    <property type="component" value="Unassembled WGS sequence"/>
</dbReference>
<gene>
    <name evidence="3" type="ORF">F5878DRAFT_710421</name>
</gene>
<evidence type="ECO:0000256" key="2">
    <source>
        <dbReference type="SAM" id="SignalP"/>
    </source>
</evidence>